<reference evidence="1 2" key="1">
    <citation type="submission" date="2020-05" db="EMBL/GenBank/DDBJ databases">
        <title>Hymenobacter terrestris sp. nov. and Hymenobacter lapidiphilus sp. nov., isolated from regoliths in Antarctica.</title>
        <authorList>
            <person name="Sedlacek I."/>
            <person name="Pantucek R."/>
            <person name="Zeman M."/>
            <person name="Holochova P."/>
            <person name="Kralova S."/>
            <person name="Stankova E."/>
            <person name="Sedo O."/>
            <person name="Micenkova L."/>
            <person name="Svec P."/>
            <person name="Gupta V."/>
            <person name="Sood U."/>
            <person name="Korpole U.S."/>
            <person name="Lal R."/>
        </authorList>
    </citation>
    <scope>NUCLEOTIDE SEQUENCE [LARGE SCALE GENOMIC DNA]</scope>
    <source>
        <strain evidence="1 2">P5342</strain>
    </source>
</reference>
<comment type="caution">
    <text evidence="1">The sequence shown here is derived from an EMBL/GenBank/DDBJ whole genome shotgun (WGS) entry which is preliminary data.</text>
</comment>
<feature type="non-terminal residue" evidence="1">
    <location>
        <position position="53"/>
    </location>
</feature>
<evidence type="ECO:0000313" key="2">
    <source>
        <dbReference type="Proteomes" id="UP000565521"/>
    </source>
</evidence>
<accession>A0A7Y7U7D0</accession>
<dbReference type="Proteomes" id="UP000565521">
    <property type="component" value="Unassembled WGS sequence"/>
</dbReference>
<dbReference type="EMBL" id="JABKAU010000056">
    <property type="protein sequence ID" value="NVO33282.1"/>
    <property type="molecule type" value="Genomic_DNA"/>
</dbReference>
<proteinExistence type="predicted"/>
<organism evidence="1 2">
    <name type="scientific">Hymenobacter lapidiphilus</name>
    <dbReference type="NCBI Taxonomy" id="2608003"/>
    <lineage>
        <taxon>Bacteria</taxon>
        <taxon>Pseudomonadati</taxon>
        <taxon>Bacteroidota</taxon>
        <taxon>Cytophagia</taxon>
        <taxon>Cytophagales</taxon>
        <taxon>Hymenobacteraceae</taxon>
        <taxon>Hymenobacter</taxon>
    </lineage>
</organism>
<gene>
    <name evidence="1" type="ORF">HW554_18905</name>
</gene>
<sequence>MATYDELLQRGAGVRDETAPSANTAPRIGQLLIDIVATAKGAPFATTTPALLL</sequence>
<name>A0A7Y7U7D0_9BACT</name>
<evidence type="ECO:0000313" key="1">
    <source>
        <dbReference type="EMBL" id="NVO33282.1"/>
    </source>
</evidence>
<dbReference type="AlphaFoldDB" id="A0A7Y7U7D0"/>
<keyword evidence="2" id="KW-1185">Reference proteome</keyword>
<protein>
    <submittedName>
        <fullName evidence="1">Uncharacterized protein</fullName>
    </submittedName>
</protein>